<proteinExistence type="predicted"/>
<name>A0A7J9PLF5_METMI</name>
<accession>A0A7J9PLF5</accession>
<dbReference type="RefSeq" id="WP_181505032.1">
    <property type="nucleotide sequence ID" value="NZ_JACDUO010000001.1"/>
</dbReference>
<comment type="caution">
    <text evidence="1">The sequence shown here is derived from an EMBL/GenBank/DDBJ whole genome shotgun (WGS) entry which is preliminary data.</text>
</comment>
<reference evidence="1 2" key="1">
    <citation type="submission" date="2020-07" db="EMBL/GenBank/DDBJ databases">
        <title>Genomic Encyclopedia of Type Strains, Phase IV (KMG-V): Genome sequencing to study the core and pangenomes of soil and plant-associated prokaryotes.</title>
        <authorList>
            <person name="Whitman W."/>
        </authorList>
    </citation>
    <scope>NUCLEOTIDE SEQUENCE [LARGE SCALE GENOMIC DNA]</scope>
    <source>
        <strain evidence="1 2">C13</strain>
    </source>
</reference>
<organism evidence="1 2">
    <name type="scientific">Methanococcus maripaludis</name>
    <name type="common">Methanococcus deltae</name>
    <dbReference type="NCBI Taxonomy" id="39152"/>
    <lineage>
        <taxon>Archaea</taxon>
        <taxon>Methanobacteriati</taxon>
        <taxon>Methanobacteriota</taxon>
        <taxon>Methanomada group</taxon>
        <taxon>Methanococci</taxon>
        <taxon>Methanococcales</taxon>
        <taxon>Methanococcaceae</taxon>
        <taxon>Methanococcus</taxon>
    </lineage>
</organism>
<dbReference type="EMBL" id="JACDUO010000001">
    <property type="protein sequence ID" value="MBA2864052.1"/>
    <property type="molecule type" value="Genomic_DNA"/>
</dbReference>
<dbReference type="Proteomes" id="UP000567099">
    <property type="component" value="Unassembled WGS sequence"/>
</dbReference>
<evidence type="ECO:0000313" key="1">
    <source>
        <dbReference type="EMBL" id="MBA2864052.1"/>
    </source>
</evidence>
<gene>
    <name evidence="1" type="ORF">HNP94_001052</name>
</gene>
<dbReference type="AlphaFoldDB" id="A0A7J9PLF5"/>
<protein>
    <submittedName>
        <fullName evidence="1">Uncharacterized protein</fullName>
    </submittedName>
</protein>
<evidence type="ECO:0000313" key="2">
    <source>
        <dbReference type="Proteomes" id="UP000567099"/>
    </source>
</evidence>
<sequence>MIPHDKIYAELTDEMEKFLHKELIKTYSLETPLKVEEKKCPDDGLKEINVVFNGNFDKCIKFKHDDKKMVWFNDRQNCDGPILLIGKECLKIVLIELKSSYRNNREKTQDQIHASALLMFSILKIMDINPLKHEWVGYSYYKKSKLNPHVDIIELQYRDHISKPEEYIIRNLPWGHCKKFLVKHEMVENGETVTI</sequence>